<keyword evidence="2" id="KW-1185">Reference proteome</keyword>
<dbReference type="EMBL" id="FNPI01000002">
    <property type="protein sequence ID" value="SDY60483.1"/>
    <property type="molecule type" value="Genomic_DNA"/>
</dbReference>
<dbReference type="OrthoDB" id="2971021at2"/>
<name>A0A1H3L7S4_9BACI</name>
<accession>A0A1H3L7S4</accession>
<protein>
    <submittedName>
        <fullName evidence="1">Uncharacterized protein</fullName>
    </submittedName>
</protein>
<gene>
    <name evidence="1" type="ORF">SAMN05421736_102391</name>
</gene>
<dbReference type="AlphaFoldDB" id="A0A1H3L7S4"/>
<sequence length="173" mass="20009">MLIIILISCLFVVQVLVFIFLSKKLDRIKTIILTLSKKEEEAKEAQDGEPDEDAWEEEMKRTVELQCLAVRNAVYKQTIDLHKKEIEYAPRKLTVPDQSLAALYSEEQRKTIHAFWTAYERYLQNHWYTDSGKIKTVFKGQTTDPDSEAGKLTGVSKQLTAYFDTLLEDIMDA</sequence>
<evidence type="ECO:0000313" key="2">
    <source>
        <dbReference type="Proteomes" id="UP000198935"/>
    </source>
</evidence>
<proteinExistence type="predicted"/>
<dbReference type="Proteomes" id="UP000198935">
    <property type="component" value="Unassembled WGS sequence"/>
</dbReference>
<evidence type="ECO:0000313" key="1">
    <source>
        <dbReference type="EMBL" id="SDY60483.1"/>
    </source>
</evidence>
<dbReference type="STRING" id="1503961.SAMN05421736_102391"/>
<organism evidence="1 2">
    <name type="scientific">Evansella caseinilytica</name>
    <dbReference type="NCBI Taxonomy" id="1503961"/>
    <lineage>
        <taxon>Bacteria</taxon>
        <taxon>Bacillati</taxon>
        <taxon>Bacillota</taxon>
        <taxon>Bacilli</taxon>
        <taxon>Bacillales</taxon>
        <taxon>Bacillaceae</taxon>
        <taxon>Evansella</taxon>
    </lineage>
</organism>
<reference evidence="2" key="1">
    <citation type="submission" date="2016-10" db="EMBL/GenBank/DDBJ databases">
        <authorList>
            <person name="Varghese N."/>
            <person name="Submissions S."/>
        </authorList>
    </citation>
    <scope>NUCLEOTIDE SEQUENCE [LARGE SCALE GENOMIC DNA]</scope>
    <source>
        <strain evidence="2">SP</strain>
    </source>
</reference>